<gene>
    <name evidence="6" type="ORF">MOC_4628</name>
</gene>
<dbReference type="STRING" id="693986.MOC_4628"/>
<dbReference type="SUPFAM" id="SSF53659">
    <property type="entry name" value="Isocitrate/Isopropylmalate dehydrogenase-like"/>
    <property type="match status" value="1"/>
</dbReference>
<dbReference type="CDD" id="cd03449">
    <property type="entry name" value="R_hydratase"/>
    <property type="match status" value="1"/>
</dbReference>
<dbReference type="HOGENOM" id="CLU_042890_0_1_5"/>
<keyword evidence="7" id="KW-1185">Reference proteome</keyword>
<dbReference type="Gene3D" id="3.10.129.10">
    <property type="entry name" value="Hotdog Thioesterase"/>
    <property type="match status" value="1"/>
</dbReference>
<dbReference type="EMBL" id="CP003811">
    <property type="protein sequence ID" value="AIQ92383.1"/>
    <property type="molecule type" value="Genomic_DNA"/>
</dbReference>
<dbReference type="FunFam" id="3.10.129.10:FF:000042">
    <property type="entry name" value="MaoC domain protein dehydratase"/>
    <property type="match status" value="1"/>
</dbReference>
<evidence type="ECO:0000259" key="4">
    <source>
        <dbReference type="Pfam" id="PF01515"/>
    </source>
</evidence>
<dbReference type="InterPro" id="IPR050500">
    <property type="entry name" value="Phos_Acetyltrans/Butyryltrans"/>
</dbReference>
<evidence type="ECO:0000313" key="7">
    <source>
        <dbReference type="Proteomes" id="UP000029492"/>
    </source>
</evidence>
<dbReference type="NCBIfam" id="NF006045">
    <property type="entry name" value="PRK08190.1"/>
    <property type="match status" value="1"/>
</dbReference>
<evidence type="ECO:0000313" key="6">
    <source>
        <dbReference type="EMBL" id="AIQ92383.1"/>
    </source>
</evidence>
<evidence type="ECO:0000256" key="2">
    <source>
        <dbReference type="ARBA" id="ARBA00023239"/>
    </source>
</evidence>
<protein>
    <submittedName>
        <fullName evidence="6">Bifunctional enoyl-CoA hydratase/phosphate acetyltransferase</fullName>
    </submittedName>
</protein>
<keyword evidence="3" id="KW-0012">Acyltransferase</keyword>
<proteinExistence type="predicted"/>
<evidence type="ECO:0000256" key="3">
    <source>
        <dbReference type="ARBA" id="ARBA00023315"/>
    </source>
</evidence>
<dbReference type="KEGG" id="mor:MOC_4628"/>
<dbReference type="InterPro" id="IPR002505">
    <property type="entry name" value="PTA_PTB"/>
</dbReference>
<dbReference type="Gene3D" id="3.40.718.10">
    <property type="entry name" value="Isopropylmalate Dehydrogenase"/>
    <property type="match status" value="1"/>
</dbReference>
<keyword evidence="1" id="KW-0808">Transferase</keyword>
<accession>A0A089P306</accession>
<dbReference type="PANTHER" id="PTHR43356:SF2">
    <property type="entry name" value="PHOSPHATE ACETYLTRANSFERASE"/>
    <property type="match status" value="1"/>
</dbReference>
<dbReference type="eggNOG" id="COG0280">
    <property type="taxonomic scope" value="Bacteria"/>
</dbReference>
<feature type="domain" description="Phosphate acetyl/butaryl transferase" evidence="4">
    <location>
        <begin position="242"/>
        <end position="453"/>
    </location>
</feature>
<dbReference type="NCBIfam" id="NF008852">
    <property type="entry name" value="PRK11890.1"/>
    <property type="match status" value="1"/>
</dbReference>
<dbReference type="InterPro" id="IPR002539">
    <property type="entry name" value="MaoC-like_dom"/>
</dbReference>
<organism evidence="6 7">
    <name type="scientific">Methylobacterium oryzae CBMB20</name>
    <dbReference type="NCBI Taxonomy" id="693986"/>
    <lineage>
        <taxon>Bacteria</taxon>
        <taxon>Pseudomonadati</taxon>
        <taxon>Pseudomonadota</taxon>
        <taxon>Alphaproteobacteria</taxon>
        <taxon>Hyphomicrobiales</taxon>
        <taxon>Methylobacteriaceae</taxon>
        <taxon>Methylobacterium</taxon>
    </lineage>
</organism>
<sequence>MEPPRFIENRTFDEIAVGDTASLTRTLQAQDISLFALASGDVNPAHLDRDYAATDRFHGVIAHGLWGGSLISAVLGTELPGPGTVYLSQSLRFLHPVRIGDTVTARVTVRAKEAADQRVRLDCVCLNAQGETVITGEAEVLAPADKVRRPRVLLPEVHLHERGVHWKPMIAAARRFAPALTAVVHPCDAVSLEGARAAREAGLIVPVLVGPRPKIEAAARAAGLVLDGIEIVDAPHSHAAAEKAVSLARAGRVTALMKGALHTDEILAAAIARATGLRTERRMSHVYALDVPSYPKPLFLTDAAVNIAPSLEEKRDIVQNAIDLARALGIAQPKVAILSAVETVSTKLGSTLDAAALCKMAGRGQITDGLVDGPLAFDTAISRAAAAAKALVSPVAGEADILVVPDLVSGNMLAKQLIHLAGADAAGLLLGARVPIILTSRSDSPEVRLASCALAQLFAHRSGTP</sequence>
<dbReference type="eggNOG" id="COG2030">
    <property type="taxonomic scope" value="Bacteria"/>
</dbReference>
<dbReference type="Pfam" id="PF01575">
    <property type="entry name" value="MaoC_dehydratas"/>
    <property type="match status" value="1"/>
</dbReference>
<reference evidence="6 7" key="1">
    <citation type="journal article" date="2014" name="PLoS ONE">
        <title>Genome Information of Methylobacterium oryzae, a Plant-Probiotic Methylotroph in the Phyllosphere.</title>
        <authorList>
            <person name="Kwak M.J."/>
            <person name="Jeong H."/>
            <person name="Madhaiyan M."/>
            <person name="Lee Y."/>
            <person name="Sa T.M."/>
            <person name="Oh T.K."/>
            <person name="Kim J.F."/>
        </authorList>
    </citation>
    <scope>NUCLEOTIDE SEQUENCE [LARGE SCALE GENOMIC DNA]</scope>
    <source>
        <strain evidence="6 7">CBMB20</strain>
    </source>
</reference>
<dbReference type="Proteomes" id="UP000029492">
    <property type="component" value="Chromosome"/>
</dbReference>
<evidence type="ECO:0000256" key="1">
    <source>
        <dbReference type="ARBA" id="ARBA00022679"/>
    </source>
</evidence>
<dbReference type="InterPro" id="IPR029069">
    <property type="entry name" value="HotDog_dom_sf"/>
</dbReference>
<name>A0A089P306_9HYPH</name>
<dbReference type="AlphaFoldDB" id="A0A089P306"/>
<feature type="domain" description="MaoC-like" evidence="5">
    <location>
        <begin position="23"/>
        <end position="118"/>
    </location>
</feature>
<dbReference type="RefSeq" id="WP_043759320.1">
    <property type="nucleotide sequence ID" value="NZ_CP003811.1"/>
</dbReference>
<dbReference type="PANTHER" id="PTHR43356">
    <property type="entry name" value="PHOSPHATE ACETYLTRANSFERASE"/>
    <property type="match status" value="1"/>
</dbReference>
<dbReference type="SUPFAM" id="SSF54637">
    <property type="entry name" value="Thioesterase/thiol ester dehydrase-isomerase"/>
    <property type="match status" value="1"/>
</dbReference>
<keyword evidence="2" id="KW-0456">Lyase</keyword>
<dbReference type="GO" id="GO:0016746">
    <property type="term" value="F:acyltransferase activity"/>
    <property type="evidence" value="ECO:0007669"/>
    <property type="project" value="UniProtKB-KW"/>
</dbReference>
<evidence type="ECO:0000259" key="5">
    <source>
        <dbReference type="Pfam" id="PF01575"/>
    </source>
</evidence>
<dbReference type="Pfam" id="PF01515">
    <property type="entry name" value="PTA_PTB"/>
    <property type="match status" value="1"/>
</dbReference>
<dbReference type="GO" id="GO:0016836">
    <property type="term" value="F:hydro-lyase activity"/>
    <property type="evidence" value="ECO:0007669"/>
    <property type="project" value="UniProtKB-ARBA"/>
</dbReference>